<reference evidence="12" key="2">
    <citation type="submission" date="2021-01" db="EMBL/GenBank/DDBJ databases">
        <authorList>
            <person name="Schikora-Tamarit M.A."/>
        </authorList>
    </citation>
    <scope>NUCLEOTIDE SEQUENCE</scope>
    <source>
        <strain evidence="12">CBS6341</strain>
    </source>
</reference>
<name>A0A9P8TDN8_9ASCO</name>
<evidence type="ECO:0000256" key="6">
    <source>
        <dbReference type="ARBA" id="ARBA00022968"/>
    </source>
</evidence>
<dbReference type="PANTHER" id="PTHR31392">
    <property type="entry name" value="ALPHA-1,3-MANNOSYLTRANSFERASE MNN1-RELATED"/>
    <property type="match status" value="1"/>
</dbReference>
<feature type="region of interest" description="Disordered" evidence="10">
    <location>
        <begin position="801"/>
        <end position="836"/>
    </location>
</feature>
<accession>A0A9P8TDN8</accession>
<feature type="transmembrane region" description="Helical" evidence="11">
    <location>
        <begin position="33"/>
        <end position="52"/>
    </location>
</feature>
<dbReference type="SUPFAM" id="SSF53448">
    <property type="entry name" value="Nucleotide-diphospho-sugar transferases"/>
    <property type="match status" value="1"/>
</dbReference>
<evidence type="ECO:0000256" key="9">
    <source>
        <dbReference type="ARBA" id="ARBA00023180"/>
    </source>
</evidence>
<keyword evidence="5 11" id="KW-0812">Transmembrane</keyword>
<dbReference type="Pfam" id="PF11051">
    <property type="entry name" value="Mannosyl_trans3"/>
    <property type="match status" value="1"/>
</dbReference>
<dbReference type="EMBL" id="JAEUBF010000838">
    <property type="protein sequence ID" value="KAH3674690.1"/>
    <property type="molecule type" value="Genomic_DNA"/>
</dbReference>
<dbReference type="AlphaFoldDB" id="A0A9P8TDN8"/>
<organism evidence="12 13">
    <name type="scientific">Wickerhamomyces mucosus</name>
    <dbReference type="NCBI Taxonomy" id="1378264"/>
    <lineage>
        <taxon>Eukaryota</taxon>
        <taxon>Fungi</taxon>
        <taxon>Dikarya</taxon>
        <taxon>Ascomycota</taxon>
        <taxon>Saccharomycotina</taxon>
        <taxon>Saccharomycetes</taxon>
        <taxon>Phaffomycetales</taxon>
        <taxon>Wickerhamomycetaceae</taxon>
        <taxon>Wickerhamomyces</taxon>
    </lineage>
</organism>
<evidence type="ECO:0000256" key="2">
    <source>
        <dbReference type="ARBA" id="ARBA00009105"/>
    </source>
</evidence>
<comment type="similarity">
    <text evidence="2">Belongs to the MNN1/MNT family.</text>
</comment>
<keyword evidence="4" id="KW-0808">Transferase</keyword>
<evidence type="ECO:0000256" key="8">
    <source>
        <dbReference type="ARBA" id="ARBA00023136"/>
    </source>
</evidence>
<dbReference type="InterPro" id="IPR022751">
    <property type="entry name" value="Alpha_mannosyltransferase"/>
</dbReference>
<keyword evidence="8 11" id="KW-0472">Membrane</keyword>
<dbReference type="OrthoDB" id="430354at2759"/>
<evidence type="ECO:0000313" key="12">
    <source>
        <dbReference type="EMBL" id="KAH3674690.1"/>
    </source>
</evidence>
<evidence type="ECO:0000256" key="3">
    <source>
        <dbReference type="ARBA" id="ARBA00022676"/>
    </source>
</evidence>
<protein>
    <recommendedName>
        <fullName evidence="14">Alpha-1,3-mannosyltransferase</fullName>
    </recommendedName>
</protein>
<comment type="caution">
    <text evidence="12">The sequence shown here is derived from an EMBL/GenBank/DDBJ whole genome shotgun (WGS) entry which is preliminary data.</text>
</comment>
<sequence length="836" mass="96272">MVSYTRLNTNRVNHSIRQFFTTNALSHYVSNKIKPIAIIIIVSIISIQLVLLNHKSGSSIKSKISSVKDSYKTYTNDFKLYDTENDNKIVVVDDTFHISTHYRHLLSTYSEDFPKKSLDEKCKTYFDELYKLNHDWEIIDPEKDHEANYNKDAFDRQGFFRTKIQQFKDENDNAEPSEGKLAEIELAFQHIYKGTMDSEQAMIDAVTHLRVFGKCYLREEHKSFASSIFDTLSSTYKEKTSADKGTIDLCYDIEQRLFPWLSRELPQFTRWDGQQIRHIPKMSNYIDEIYFNQDVGLDLTPETFKDISETENFESEKPDKTSESTELNFNVDNDEWFGDDKKLIKRAPSKKNCFLDNWRSSLNGKGIVLSVADKYESDIIGLIRVLRGLNNRLPIQLVHKGDLSDNAMKNIVKVAREDNPKVPLSLYEKIKFDIPHNFPKQEVWFVNAKRCIKKEYQGHFVGYANKLIAYLFNSFDDTLLMDTDTIPLVKPHAFFETGPYKRTNTIFFKDRFLFERISTHDSVFFKRLMPTLVDESIFGIPKVGNLTLENRYIKHQYKHVMEAGVVGIKRSTHFLGTLTAIQLNFWGATNTRIWGDKELFWLGQSVAGNENYEFNKHDVVAVGELTPMSERPKNTIAHELCSTHPGHLSGDDDFTLLWINSGARYCKIDGTAEEDFKNDERFKSFSDAKSLDIFYHNPVKINAALVPPGGDRYAPNDRNEPAFGWVMTGSCGQYLWCAYDIIGGSVDPLDRGAYVEYDNVTEYRNEYLGRLWLEQNLVDITKYDLEVIKFQKDQEIEEKKAAKAAAKAAAEAEAAEAEEAKGESEDQGPNPDDVIV</sequence>
<dbReference type="GO" id="GO:0016020">
    <property type="term" value="C:membrane"/>
    <property type="evidence" value="ECO:0007669"/>
    <property type="project" value="UniProtKB-SubCell"/>
</dbReference>
<feature type="compositionally biased region" description="Low complexity" evidence="10">
    <location>
        <begin position="803"/>
        <end position="812"/>
    </location>
</feature>
<dbReference type="Proteomes" id="UP000769528">
    <property type="component" value="Unassembled WGS sequence"/>
</dbReference>
<evidence type="ECO:0000256" key="1">
    <source>
        <dbReference type="ARBA" id="ARBA00004606"/>
    </source>
</evidence>
<gene>
    <name evidence="12" type="ORF">WICMUC_003106</name>
</gene>
<dbReference type="GO" id="GO:0000033">
    <property type="term" value="F:alpha-1,3-mannosyltransferase activity"/>
    <property type="evidence" value="ECO:0007669"/>
    <property type="project" value="TreeGrafter"/>
</dbReference>
<reference evidence="12" key="1">
    <citation type="journal article" date="2021" name="Open Biol.">
        <title>Shared evolutionary footprints suggest mitochondrial oxidative damage underlies multiple complex I losses in fungi.</title>
        <authorList>
            <person name="Schikora-Tamarit M.A."/>
            <person name="Marcet-Houben M."/>
            <person name="Nosek J."/>
            <person name="Gabaldon T."/>
        </authorList>
    </citation>
    <scope>NUCLEOTIDE SEQUENCE</scope>
    <source>
        <strain evidence="12">CBS6341</strain>
    </source>
</reference>
<keyword evidence="13" id="KW-1185">Reference proteome</keyword>
<dbReference type="PANTHER" id="PTHR31392:SF1">
    <property type="entry name" value="ALPHA-1,3-MANNOSYLTRANSFERASE MNN1-RELATED"/>
    <property type="match status" value="1"/>
</dbReference>
<evidence type="ECO:0000256" key="11">
    <source>
        <dbReference type="SAM" id="Phobius"/>
    </source>
</evidence>
<keyword evidence="3" id="KW-0328">Glycosyltransferase</keyword>
<evidence type="ECO:0000256" key="7">
    <source>
        <dbReference type="ARBA" id="ARBA00022989"/>
    </source>
</evidence>
<keyword evidence="7 11" id="KW-1133">Transmembrane helix</keyword>
<evidence type="ECO:0000256" key="5">
    <source>
        <dbReference type="ARBA" id="ARBA00022692"/>
    </source>
</evidence>
<keyword evidence="6" id="KW-0735">Signal-anchor</keyword>
<dbReference type="GO" id="GO:0005794">
    <property type="term" value="C:Golgi apparatus"/>
    <property type="evidence" value="ECO:0007669"/>
    <property type="project" value="TreeGrafter"/>
</dbReference>
<evidence type="ECO:0000313" key="13">
    <source>
        <dbReference type="Proteomes" id="UP000769528"/>
    </source>
</evidence>
<keyword evidence="9" id="KW-0325">Glycoprotein</keyword>
<evidence type="ECO:0000256" key="4">
    <source>
        <dbReference type="ARBA" id="ARBA00022679"/>
    </source>
</evidence>
<dbReference type="GO" id="GO:0006493">
    <property type="term" value="P:protein O-linked glycosylation"/>
    <property type="evidence" value="ECO:0007669"/>
    <property type="project" value="TreeGrafter"/>
</dbReference>
<evidence type="ECO:0008006" key="14">
    <source>
        <dbReference type="Google" id="ProtNLM"/>
    </source>
</evidence>
<comment type="subcellular location">
    <subcellularLocation>
        <location evidence="1">Membrane</location>
        <topology evidence="1">Single-pass type II membrane protein</topology>
    </subcellularLocation>
</comment>
<dbReference type="InterPro" id="IPR029044">
    <property type="entry name" value="Nucleotide-diphossugar_trans"/>
</dbReference>
<evidence type="ECO:0000256" key="10">
    <source>
        <dbReference type="SAM" id="MobiDB-lite"/>
    </source>
</evidence>
<proteinExistence type="inferred from homology"/>